<dbReference type="InterPro" id="IPR016161">
    <property type="entry name" value="Ald_DH/histidinol_DH"/>
</dbReference>
<dbReference type="EMBL" id="CAFBLU010000004">
    <property type="protein sequence ID" value="CAB4864663.1"/>
    <property type="molecule type" value="Genomic_DNA"/>
</dbReference>
<dbReference type="InterPro" id="IPR015590">
    <property type="entry name" value="Aldehyde_DH_dom"/>
</dbReference>
<dbReference type="GO" id="GO:0006574">
    <property type="term" value="P:L-valine catabolic process"/>
    <property type="evidence" value="ECO:0007669"/>
    <property type="project" value="TreeGrafter"/>
</dbReference>
<dbReference type="EC" id="1.2.1.27" evidence="1"/>
<name>A0A6J7DC03_9ZZZZ</name>
<dbReference type="Gene3D" id="3.40.605.10">
    <property type="entry name" value="Aldehyde Dehydrogenase, Chain A, domain 1"/>
    <property type="match status" value="1"/>
</dbReference>
<dbReference type="AlphaFoldDB" id="A0A6J7DC03"/>
<proteinExistence type="predicted"/>
<sequence>MATTAPETGKVIGNYVGGQFVDVDPSRDRLEDRNPATGEVLAQVPLSGAVEVEAAVAAARTAFPAWRATSPMVRARAVMKLREVLDAHREELARLVTTDMGKTFDDAFGEVGRGIESVEHASAIPVLLKGENLEGIATGVDVELVRQPVGVIAAITPFNFPAMIPLWFLPYAIACGNTFILKPSEQDPLVSMRIMELIDGIDEIPKGVVNLVNGGRDCVEAILESPGINGVSFVGSATTARIIATRCAEVGKRCQALGGAKNSMVLMPDADPDVMTQGVLGSAFGAAGQRCLAGSVAVLVGSKDEQDRTLQLVVEAASKLVTGDGADPATDVCPVVTPASRERIEAEIAAAEAGGCEIVLDGRREGGPGGAELAPTIIDGAGPDHNVIREELFGPVLAITRAADLAEALELVNASRYGNASVIFTSSGKAARDYRYGVEAGMVGVNVGVAAPVAWFPFSGWKDSIDGDLHANGSDAVRFYTRSKVVTSRW</sequence>
<dbReference type="InterPro" id="IPR016163">
    <property type="entry name" value="Ald_DH_C"/>
</dbReference>
<dbReference type="PROSITE" id="PS00070">
    <property type="entry name" value="ALDEHYDE_DEHYDR_CYS"/>
    <property type="match status" value="1"/>
</dbReference>
<dbReference type="InterPro" id="IPR010061">
    <property type="entry name" value="MeMal-semiAld_DH"/>
</dbReference>
<feature type="domain" description="Aldehyde dehydrogenase" evidence="4">
    <location>
        <begin position="26"/>
        <end position="486"/>
    </location>
</feature>
<dbReference type="NCBIfam" id="TIGR01722">
    <property type="entry name" value="MMSDH"/>
    <property type="match status" value="1"/>
</dbReference>
<dbReference type="PANTHER" id="PTHR43866:SF4">
    <property type="entry name" value="MALONATE-SEMIALDEHYDE DEHYDROGENASE"/>
    <property type="match status" value="1"/>
</dbReference>
<dbReference type="InterPro" id="IPR016162">
    <property type="entry name" value="Ald_DH_N"/>
</dbReference>
<accession>A0A6J7DC03</accession>
<dbReference type="SUPFAM" id="SSF53720">
    <property type="entry name" value="ALDH-like"/>
    <property type="match status" value="1"/>
</dbReference>
<dbReference type="Pfam" id="PF00171">
    <property type="entry name" value="Aldedh"/>
    <property type="match status" value="1"/>
</dbReference>
<dbReference type="Gene3D" id="3.40.309.10">
    <property type="entry name" value="Aldehyde Dehydrogenase, Chain A, domain 2"/>
    <property type="match status" value="1"/>
</dbReference>
<protein>
    <recommendedName>
        <fullName evidence="1">methylmalonate-semialdehyde dehydrogenase (CoA acylating)</fullName>
        <ecNumber evidence="1">1.2.1.27</ecNumber>
    </recommendedName>
</protein>
<gene>
    <name evidence="5" type="ORF">UFOPK3444_00378</name>
</gene>
<evidence type="ECO:0000256" key="1">
    <source>
        <dbReference type="ARBA" id="ARBA00013048"/>
    </source>
</evidence>
<evidence type="ECO:0000256" key="3">
    <source>
        <dbReference type="ARBA" id="ARBA00023027"/>
    </source>
</evidence>
<keyword evidence="2" id="KW-0560">Oxidoreductase</keyword>
<dbReference type="FunFam" id="3.40.309.10:FF:000002">
    <property type="entry name" value="Methylmalonate-semialdehyde dehydrogenase (Acylating)"/>
    <property type="match status" value="1"/>
</dbReference>
<dbReference type="GO" id="GO:0004491">
    <property type="term" value="F:methylmalonate-semialdehyde dehydrogenase (acylating, NAD) activity"/>
    <property type="evidence" value="ECO:0007669"/>
    <property type="project" value="UniProtKB-EC"/>
</dbReference>
<organism evidence="5">
    <name type="scientific">freshwater metagenome</name>
    <dbReference type="NCBI Taxonomy" id="449393"/>
    <lineage>
        <taxon>unclassified sequences</taxon>
        <taxon>metagenomes</taxon>
        <taxon>ecological metagenomes</taxon>
    </lineage>
</organism>
<evidence type="ECO:0000256" key="2">
    <source>
        <dbReference type="ARBA" id="ARBA00023002"/>
    </source>
</evidence>
<reference evidence="5" key="1">
    <citation type="submission" date="2020-05" db="EMBL/GenBank/DDBJ databases">
        <authorList>
            <person name="Chiriac C."/>
            <person name="Salcher M."/>
            <person name="Ghai R."/>
            <person name="Kavagutti S V."/>
        </authorList>
    </citation>
    <scope>NUCLEOTIDE SEQUENCE</scope>
</reference>
<dbReference type="InterPro" id="IPR016160">
    <property type="entry name" value="Ald_DH_CS_CYS"/>
</dbReference>
<evidence type="ECO:0000259" key="4">
    <source>
        <dbReference type="Pfam" id="PF00171"/>
    </source>
</evidence>
<evidence type="ECO:0000313" key="5">
    <source>
        <dbReference type="EMBL" id="CAB4864663.1"/>
    </source>
</evidence>
<dbReference type="GO" id="GO:0006210">
    <property type="term" value="P:thymine catabolic process"/>
    <property type="evidence" value="ECO:0007669"/>
    <property type="project" value="TreeGrafter"/>
</dbReference>
<keyword evidence="3" id="KW-0520">NAD</keyword>
<dbReference type="PANTHER" id="PTHR43866">
    <property type="entry name" value="MALONATE-SEMIALDEHYDE DEHYDROGENASE"/>
    <property type="match status" value="1"/>
</dbReference>